<dbReference type="EMBL" id="SNZF01000010">
    <property type="protein sequence ID" value="TDR35317.1"/>
    <property type="molecule type" value="Genomic_DNA"/>
</dbReference>
<dbReference type="OrthoDB" id="4827464at2"/>
<reference evidence="6 8" key="1">
    <citation type="submission" date="2014-02" db="EMBL/GenBank/DDBJ databases">
        <title>Aquamicrobium defluvii Genome sequencing.</title>
        <authorList>
            <person name="Wang X."/>
        </authorList>
    </citation>
    <scope>NUCLEOTIDE SEQUENCE [LARGE SCALE GENOMIC DNA]</scope>
    <source>
        <strain evidence="6 8">W13Z1</strain>
    </source>
</reference>
<accession>A0A011U859</accession>
<evidence type="ECO:0000313" key="9">
    <source>
        <dbReference type="Proteomes" id="UP000294958"/>
    </source>
</evidence>
<feature type="domain" description="Periplasmic binding protein" evidence="5">
    <location>
        <begin position="28"/>
        <end position="284"/>
    </location>
</feature>
<dbReference type="PANTHER" id="PTHR46847:SF1">
    <property type="entry name" value="D-ALLOSE-BINDING PERIPLASMIC PROTEIN-RELATED"/>
    <property type="match status" value="1"/>
</dbReference>
<comment type="subcellular location">
    <subcellularLocation>
        <location evidence="1">Cell envelope</location>
    </subcellularLocation>
</comment>
<dbReference type="GO" id="GO:0030313">
    <property type="term" value="C:cell envelope"/>
    <property type="evidence" value="ECO:0007669"/>
    <property type="project" value="UniProtKB-SubCell"/>
</dbReference>
<comment type="similarity">
    <text evidence="2">Belongs to the bacterial solute-binding protein 2 family.</text>
</comment>
<dbReference type="RefSeq" id="WP_035032002.1">
    <property type="nucleotide sequence ID" value="NZ_KK073907.1"/>
</dbReference>
<dbReference type="CDD" id="cd01536">
    <property type="entry name" value="PBP1_ABC_sugar_binding-like"/>
    <property type="match status" value="1"/>
</dbReference>
<evidence type="ECO:0000313" key="6">
    <source>
        <dbReference type="EMBL" id="EXL02013.1"/>
    </source>
</evidence>
<keyword evidence="9" id="KW-1185">Reference proteome</keyword>
<dbReference type="GO" id="GO:0030246">
    <property type="term" value="F:carbohydrate binding"/>
    <property type="evidence" value="ECO:0007669"/>
    <property type="project" value="UniProtKB-ARBA"/>
</dbReference>
<reference evidence="7 9" key="2">
    <citation type="submission" date="2019-03" db="EMBL/GenBank/DDBJ databases">
        <title>Genomic Encyclopedia of Type Strains, Phase IV (KMG-IV): sequencing the most valuable type-strain genomes for metagenomic binning, comparative biology and taxonomic classification.</title>
        <authorList>
            <person name="Goeker M."/>
        </authorList>
    </citation>
    <scope>NUCLEOTIDE SEQUENCE [LARGE SCALE GENOMIC DNA]</scope>
    <source>
        <strain evidence="7 9">DSM 11603</strain>
    </source>
</reference>
<proteinExistence type="inferred from homology"/>
<dbReference type="AlphaFoldDB" id="A0A011U859"/>
<dbReference type="PANTHER" id="PTHR46847">
    <property type="entry name" value="D-ALLOSE-BINDING PERIPLASMIC PROTEIN-RELATED"/>
    <property type="match status" value="1"/>
</dbReference>
<dbReference type="Gene3D" id="3.40.50.2300">
    <property type="match status" value="2"/>
</dbReference>
<evidence type="ECO:0000256" key="3">
    <source>
        <dbReference type="ARBA" id="ARBA00022729"/>
    </source>
</evidence>
<evidence type="ECO:0000256" key="2">
    <source>
        <dbReference type="ARBA" id="ARBA00007639"/>
    </source>
</evidence>
<evidence type="ECO:0000313" key="8">
    <source>
        <dbReference type="Proteomes" id="UP000019849"/>
    </source>
</evidence>
<gene>
    <name evidence="6" type="ORF">BG36_16280</name>
    <name evidence="7" type="ORF">DES43_110125</name>
</gene>
<evidence type="ECO:0000259" key="5">
    <source>
        <dbReference type="Pfam" id="PF13407"/>
    </source>
</evidence>
<dbReference type="HOGENOM" id="CLU_037628_3_2_5"/>
<dbReference type="eggNOG" id="COG1879">
    <property type="taxonomic scope" value="Bacteria"/>
</dbReference>
<keyword evidence="3 4" id="KW-0732">Signal</keyword>
<dbReference type="Pfam" id="PF13407">
    <property type="entry name" value="Peripla_BP_4"/>
    <property type="match status" value="1"/>
</dbReference>
<dbReference type="Proteomes" id="UP000294958">
    <property type="component" value="Unassembled WGS sequence"/>
</dbReference>
<evidence type="ECO:0000256" key="1">
    <source>
        <dbReference type="ARBA" id="ARBA00004196"/>
    </source>
</evidence>
<name>A0A011U859_9HYPH</name>
<sequence>MRILIAIATFALGALTAMTAAAQDRVKIGMPMTTMNDAFWVDYVDFAKSAAEAYGYELVVTDAQSREDKQLSDIESLINAGVKGVILTPLSEPLGIQAIELLDKAGVPVVVTDTYPGIEVGAVPNYLAFIKLDDETAGYNVGKHLIENDGVKKIVGIGGVPGISTSEARNDGLKKAVAEHEGVQLLDLQYTDWTLARGQTVMEDFLTRFDDIEGVWGAGSDPLLGAVVAMENSGRADKIRLAGIDITEAALDALADGNLSMLAGGHWVMGGYGITIIHDYLNGHKTDEPVYEMSLYYLTKDGIDDYRAKIIEPLSAGQSLVDWQAISKTTDPSVNHADVFQVIKP</sequence>
<dbReference type="PATRIC" id="fig|69279.3.peg.4318"/>
<dbReference type="InterPro" id="IPR028082">
    <property type="entry name" value="Peripla_BP_I"/>
</dbReference>
<feature type="signal peptide" evidence="4">
    <location>
        <begin position="1"/>
        <end position="22"/>
    </location>
</feature>
<dbReference type="InterPro" id="IPR025997">
    <property type="entry name" value="SBP_2_dom"/>
</dbReference>
<dbReference type="EMBL" id="JENY01000035">
    <property type="protein sequence ID" value="EXL02013.1"/>
    <property type="molecule type" value="Genomic_DNA"/>
</dbReference>
<comment type="caution">
    <text evidence="6">The sequence shown here is derived from an EMBL/GenBank/DDBJ whole genome shotgun (WGS) entry which is preliminary data.</text>
</comment>
<dbReference type="STRING" id="69279.BG36_16280"/>
<organism evidence="6 8">
    <name type="scientific">Aquamicrobium defluvii</name>
    <dbReference type="NCBI Taxonomy" id="69279"/>
    <lineage>
        <taxon>Bacteria</taxon>
        <taxon>Pseudomonadati</taxon>
        <taxon>Pseudomonadota</taxon>
        <taxon>Alphaproteobacteria</taxon>
        <taxon>Hyphomicrobiales</taxon>
        <taxon>Phyllobacteriaceae</taxon>
        <taxon>Aquamicrobium</taxon>
    </lineage>
</organism>
<dbReference type="Proteomes" id="UP000019849">
    <property type="component" value="Unassembled WGS sequence"/>
</dbReference>
<evidence type="ECO:0000256" key="4">
    <source>
        <dbReference type="SAM" id="SignalP"/>
    </source>
</evidence>
<protein>
    <submittedName>
        <fullName evidence="7">Monosaccharide ABC transporter substrate-binding protein (CUT2 family)</fullName>
    </submittedName>
</protein>
<evidence type="ECO:0000313" key="7">
    <source>
        <dbReference type="EMBL" id="TDR35317.1"/>
    </source>
</evidence>
<dbReference type="SUPFAM" id="SSF53822">
    <property type="entry name" value="Periplasmic binding protein-like I"/>
    <property type="match status" value="1"/>
</dbReference>
<feature type="chain" id="PRO_5044537853" evidence="4">
    <location>
        <begin position="23"/>
        <end position="345"/>
    </location>
</feature>